<sequence length="195" mass="23058">MSEEIPGYDYGDESLPEAPYDEEELERLQAAVMFDAEDEEALREAGEVLEPQIEEILDLWYDFVGANDHLVYYFTDGEGTPDEEYLDRVRARFGQWIRDTCDPPYDQEWLNYQYEIGLRHHREKKNRTDDADAVDHIHARYLIAFIYPISATIRDFLENGDHSEGMVNDMFHAWFKSVTLQVTLWTQPYFPEGDW</sequence>
<dbReference type="GeneID" id="9418597"/>
<dbReference type="Proteomes" id="UP000011645">
    <property type="component" value="Unassembled WGS sequence"/>
</dbReference>
<evidence type="ECO:0000313" key="5">
    <source>
        <dbReference type="Proteomes" id="UP000011645"/>
    </source>
</evidence>
<feature type="domain" description="Globin-sensor" evidence="1">
    <location>
        <begin position="21"/>
        <end position="194"/>
    </location>
</feature>
<evidence type="ECO:0000259" key="1">
    <source>
        <dbReference type="Pfam" id="PF11563"/>
    </source>
</evidence>
<reference evidence="2 4" key="1">
    <citation type="journal article" date="2010" name="J. Bacteriol.">
        <title>Complete genome sequence of Halalkalicoccus jeotgali B3(T), an extremely halophilic archaeon.</title>
        <authorList>
            <person name="Roh S.W."/>
            <person name="Nam Y.D."/>
            <person name="Nam S.H."/>
            <person name="Choi S.H."/>
            <person name="Park H.S."/>
            <person name="Bae J.W."/>
        </authorList>
    </citation>
    <scope>NUCLEOTIDE SEQUENCE [LARGE SCALE GENOMIC DNA]</scope>
    <source>
        <strain evidence="2">B3</strain>
        <strain evidence="4">DSM 18796 / CECT 7217 / JCM 14584 / KCTC 4019 / B3</strain>
    </source>
</reference>
<dbReference type="InterPro" id="IPR009050">
    <property type="entry name" value="Globin-like_sf"/>
</dbReference>
<evidence type="ECO:0000313" key="3">
    <source>
        <dbReference type="EMBL" id="ELY34629.1"/>
    </source>
</evidence>
<dbReference type="Proteomes" id="UP000000390">
    <property type="component" value="Chromosome"/>
</dbReference>
<dbReference type="Gene3D" id="1.10.490.10">
    <property type="entry name" value="Globins"/>
    <property type="match status" value="1"/>
</dbReference>
<dbReference type="InterPro" id="IPR012292">
    <property type="entry name" value="Globin/Proto"/>
</dbReference>
<dbReference type="EMBL" id="AOHV01000040">
    <property type="protein sequence ID" value="ELY34629.1"/>
    <property type="molecule type" value="Genomic_DNA"/>
</dbReference>
<dbReference type="InterPro" id="IPR012102">
    <property type="entry name" value="Protoglobin"/>
</dbReference>
<proteinExistence type="predicted"/>
<accession>D8J876</accession>
<gene>
    <name evidence="2" type="ordered locus">HacjB3_03990</name>
    <name evidence="3" type="ORF">C497_15303</name>
</gene>
<dbReference type="eggNOG" id="arCOG04078">
    <property type="taxonomic scope" value="Archaea"/>
</dbReference>
<evidence type="ECO:0000313" key="2">
    <source>
        <dbReference type="EMBL" id="ADJ14189.1"/>
    </source>
</evidence>
<dbReference type="HOGENOM" id="CLU_119977_0_0_2"/>
<dbReference type="EMBL" id="CP002062">
    <property type="protein sequence ID" value="ADJ14189.1"/>
    <property type="molecule type" value="Genomic_DNA"/>
</dbReference>
<dbReference type="SUPFAM" id="SSF46458">
    <property type="entry name" value="Globin-like"/>
    <property type="match status" value="1"/>
</dbReference>
<dbReference type="OrthoDB" id="23301at2157"/>
<evidence type="ECO:0000313" key="4">
    <source>
        <dbReference type="Proteomes" id="UP000000390"/>
    </source>
</evidence>
<keyword evidence="5" id="KW-1185">Reference proteome</keyword>
<dbReference type="STRING" id="795797.HacjB3_03990"/>
<organism evidence="2 4">
    <name type="scientific">Halalkalicoccus jeotgali (strain DSM 18796 / CECT 7217 / JCM 14584 / KCTC 4019 / B3)</name>
    <dbReference type="NCBI Taxonomy" id="795797"/>
    <lineage>
        <taxon>Archaea</taxon>
        <taxon>Methanobacteriati</taxon>
        <taxon>Methanobacteriota</taxon>
        <taxon>Stenosarchaea group</taxon>
        <taxon>Halobacteria</taxon>
        <taxon>Halobacteriales</taxon>
        <taxon>Halococcaceae</taxon>
        <taxon>Halalkalicoccus</taxon>
    </lineage>
</organism>
<dbReference type="AlphaFoldDB" id="D8J876"/>
<dbReference type="PATRIC" id="fig|795797.18.peg.803"/>
<dbReference type="RefSeq" id="WP_008417828.1">
    <property type="nucleotide sequence ID" value="NC_014297.1"/>
</dbReference>
<dbReference type="Pfam" id="PF11563">
    <property type="entry name" value="Protoglobin"/>
    <property type="match status" value="1"/>
</dbReference>
<dbReference type="CDD" id="cd12124">
    <property type="entry name" value="Pgbs"/>
    <property type="match status" value="1"/>
</dbReference>
<dbReference type="GO" id="GO:0020037">
    <property type="term" value="F:heme binding"/>
    <property type="evidence" value="ECO:0007669"/>
    <property type="project" value="InterPro"/>
</dbReference>
<reference evidence="3 5" key="2">
    <citation type="journal article" date="2014" name="PLoS Genet.">
        <title>Phylogenetically driven sequencing of extremely halophilic archaea reveals strategies for static and dynamic osmo-response.</title>
        <authorList>
            <person name="Becker E.A."/>
            <person name="Seitzer P.M."/>
            <person name="Tritt A."/>
            <person name="Larsen D."/>
            <person name="Krusor M."/>
            <person name="Yao A.I."/>
            <person name="Wu D."/>
            <person name="Madern D."/>
            <person name="Eisen J.A."/>
            <person name="Darling A.E."/>
            <person name="Facciotti M.T."/>
        </authorList>
    </citation>
    <scope>NUCLEOTIDE SEQUENCE [LARGE SCALE GENOMIC DNA]</scope>
    <source>
        <strain evidence="3">B3</strain>
        <strain evidence="5">DSM 18796 / CECT 7217 / JCM 14584 / KCTC 4019 / B3</strain>
    </source>
</reference>
<dbReference type="InterPro" id="IPR044398">
    <property type="entry name" value="Globin-sensor_dom"/>
</dbReference>
<dbReference type="GO" id="GO:0019825">
    <property type="term" value="F:oxygen binding"/>
    <property type="evidence" value="ECO:0007669"/>
    <property type="project" value="InterPro"/>
</dbReference>
<dbReference type="KEGG" id="hje:HacjB3_03990"/>
<name>D8J876_HALJB</name>
<protein>
    <recommendedName>
        <fullName evidence="1">Globin-sensor domain-containing protein</fullName>
    </recommendedName>
</protein>